<accession>A0ABT4IGW4</accession>
<dbReference type="InterPro" id="IPR004435">
    <property type="entry name" value="MobB_dom"/>
</dbReference>
<evidence type="ECO:0000259" key="1">
    <source>
        <dbReference type="Pfam" id="PF03205"/>
    </source>
</evidence>
<name>A0ABT4IGW4_9EURY</name>
<reference evidence="2" key="1">
    <citation type="submission" date="2022-12" db="EMBL/GenBank/DDBJ databases">
        <title>Isolation and characterisation of novel Methanocorpusculum spp. from native Australian herbivores indicates the genus is ancestrally host-associated.</title>
        <authorList>
            <person name="Volmer J.G."/>
            <person name="Soo R.M."/>
            <person name="Evans P.N."/>
            <person name="Hoedt E.C."/>
            <person name="Astorga Alsina A.L."/>
            <person name="Woodcroft B.J."/>
            <person name="Tyson G.W."/>
            <person name="Hugenholtz P."/>
            <person name="Morrison M."/>
        </authorList>
    </citation>
    <scope>NUCLEOTIDE SEQUENCE</scope>
    <source>
        <strain evidence="2">MG</strain>
    </source>
</reference>
<proteinExistence type="predicted"/>
<dbReference type="SUPFAM" id="SSF52540">
    <property type="entry name" value="P-loop containing nucleoside triphosphate hydrolases"/>
    <property type="match status" value="1"/>
</dbReference>
<sequence length="146" mass="15692">MRIINIIGHSNSGKTTMITKLVPLLAAVGTVATIKHMGHHIWELPAGKDTTVHFAGGSVATAGIDAEKTVMSLRTTDVYEILDFYAWKGYEYAVVEGFKEEGFSCVVLGDLAAEHVVVRDADAETVFAMRDLFEVYVPGRGGSGSS</sequence>
<dbReference type="Proteomes" id="UP001141422">
    <property type="component" value="Unassembled WGS sequence"/>
</dbReference>
<comment type="caution">
    <text evidence="2">The sequence shown here is derived from an EMBL/GenBank/DDBJ whole genome shotgun (WGS) entry which is preliminary data.</text>
</comment>
<organism evidence="2 3">
    <name type="scientific">Methanocorpusculum petauri</name>
    <dbReference type="NCBI Taxonomy" id="3002863"/>
    <lineage>
        <taxon>Archaea</taxon>
        <taxon>Methanobacteriati</taxon>
        <taxon>Methanobacteriota</taxon>
        <taxon>Stenosarchaea group</taxon>
        <taxon>Methanomicrobia</taxon>
        <taxon>Methanomicrobiales</taxon>
        <taxon>Methanocorpusculaceae</taxon>
        <taxon>Methanocorpusculum</taxon>
    </lineage>
</organism>
<evidence type="ECO:0000313" key="2">
    <source>
        <dbReference type="EMBL" id="MCZ0860400.1"/>
    </source>
</evidence>
<dbReference type="RefSeq" id="WP_268924615.1">
    <property type="nucleotide sequence ID" value="NZ_JAPTGB010000006.1"/>
</dbReference>
<keyword evidence="3" id="KW-1185">Reference proteome</keyword>
<dbReference type="Pfam" id="PF03205">
    <property type="entry name" value="MobB"/>
    <property type="match status" value="1"/>
</dbReference>
<dbReference type="PANTHER" id="PTHR40072:SF1">
    <property type="entry name" value="MOLYBDOPTERIN-GUANINE DINUCLEOTIDE BIOSYNTHESIS ADAPTER PROTEIN"/>
    <property type="match status" value="1"/>
</dbReference>
<feature type="domain" description="Molybdopterin-guanine dinucleotide biosynthesis protein B (MobB)" evidence="1">
    <location>
        <begin position="3"/>
        <end position="111"/>
    </location>
</feature>
<dbReference type="NCBIfam" id="TIGR00176">
    <property type="entry name" value="mobB"/>
    <property type="match status" value="1"/>
</dbReference>
<dbReference type="InterPro" id="IPR027417">
    <property type="entry name" value="P-loop_NTPase"/>
</dbReference>
<dbReference type="InterPro" id="IPR052539">
    <property type="entry name" value="MGD_biosynthesis_adapter"/>
</dbReference>
<dbReference type="Gene3D" id="3.40.50.300">
    <property type="entry name" value="P-loop containing nucleotide triphosphate hydrolases"/>
    <property type="match status" value="1"/>
</dbReference>
<gene>
    <name evidence="2" type="primary">mobB</name>
    <name evidence="2" type="ORF">O0S10_04045</name>
</gene>
<dbReference type="PANTHER" id="PTHR40072">
    <property type="entry name" value="MOLYBDOPTERIN-GUANINE DINUCLEOTIDE BIOSYNTHESIS ADAPTER PROTEIN-RELATED"/>
    <property type="match status" value="1"/>
</dbReference>
<dbReference type="EMBL" id="JAPTGB010000006">
    <property type="protein sequence ID" value="MCZ0860400.1"/>
    <property type="molecule type" value="Genomic_DNA"/>
</dbReference>
<evidence type="ECO:0000313" key="3">
    <source>
        <dbReference type="Proteomes" id="UP001141422"/>
    </source>
</evidence>
<protein>
    <submittedName>
        <fullName evidence="2">Molybdopterin-guanine dinucleotide biosynthesis protein B</fullName>
    </submittedName>
</protein>